<evidence type="ECO:0000256" key="1">
    <source>
        <dbReference type="ARBA" id="ARBA00009512"/>
    </source>
</evidence>
<keyword evidence="3" id="KW-0689">Ribosomal protein</keyword>
<comment type="caution">
    <text evidence="4">The sequence shown here is derived from an EMBL/GenBank/DDBJ whole genome shotgun (WGS) entry which is preliminary data.</text>
</comment>
<dbReference type="GO" id="GO:1990904">
    <property type="term" value="C:ribonucleoprotein complex"/>
    <property type="evidence" value="ECO:0007669"/>
    <property type="project" value="UniProtKB-KW"/>
</dbReference>
<dbReference type="AlphaFoldDB" id="A0A1G2H2T8"/>
<reference evidence="4 5" key="1">
    <citation type="journal article" date="2016" name="Nat. Commun.">
        <title>Thousands of microbial genomes shed light on interconnected biogeochemical processes in an aquifer system.</title>
        <authorList>
            <person name="Anantharaman K."/>
            <person name="Brown C.T."/>
            <person name="Hug L.A."/>
            <person name="Sharon I."/>
            <person name="Castelle C.J."/>
            <person name="Probst A.J."/>
            <person name="Thomas B.C."/>
            <person name="Singh A."/>
            <person name="Wilkins M.J."/>
            <person name="Karaoz U."/>
            <person name="Brodie E.L."/>
            <person name="Williams K.H."/>
            <person name="Hubbard S.S."/>
            <person name="Banfield J.F."/>
        </authorList>
    </citation>
    <scope>NUCLEOTIDE SEQUENCE [LARGE SCALE GENOMIC DNA]</scope>
</reference>
<dbReference type="InterPro" id="IPR020814">
    <property type="entry name" value="Ribosomal_S6_plastid/chlpt"/>
</dbReference>
<dbReference type="InterPro" id="IPR000529">
    <property type="entry name" value="Ribosomal_bS6"/>
</dbReference>
<accession>A0A1G2H2T8</accession>
<comment type="similarity">
    <text evidence="1 3">Belongs to the bacterial ribosomal protein bS6 family.</text>
</comment>
<keyword evidence="3" id="KW-0687">Ribonucleoprotein</keyword>
<organism evidence="4 5">
    <name type="scientific">Candidatus Ryanbacteria bacterium RIFCSPLOWO2_02_FULL_47_14</name>
    <dbReference type="NCBI Taxonomy" id="1802129"/>
    <lineage>
        <taxon>Bacteria</taxon>
        <taxon>Candidatus Ryaniibacteriota</taxon>
    </lineage>
</organism>
<dbReference type="InterPro" id="IPR035980">
    <property type="entry name" value="Ribosomal_bS6_sf"/>
</dbReference>
<keyword evidence="3" id="KW-0699">rRNA-binding</keyword>
<dbReference type="GO" id="GO:0019843">
    <property type="term" value="F:rRNA binding"/>
    <property type="evidence" value="ECO:0007669"/>
    <property type="project" value="UniProtKB-UniRule"/>
</dbReference>
<evidence type="ECO:0000313" key="5">
    <source>
        <dbReference type="Proteomes" id="UP000177954"/>
    </source>
</evidence>
<dbReference type="InterPro" id="IPR014717">
    <property type="entry name" value="Transl_elong_EF1B/ribsomal_bS6"/>
</dbReference>
<dbReference type="SUPFAM" id="SSF54995">
    <property type="entry name" value="Ribosomal protein S6"/>
    <property type="match status" value="1"/>
</dbReference>
<dbReference type="HAMAP" id="MF_00360">
    <property type="entry name" value="Ribosomal_bS6"/>
    <property type="match status" value="1"/>
</dbReference>
<dbReference type="EMBL" id="MHNZ01000011">
    <property type="protein sequence ID" value="OGZ56659.1"/>
    <property type="molecule type" value="Genomic_DNA"/>
</dbReference>
<gene>
    <name evidence="3" type="primary">rpsF</name>
    <name evidence="4" type="ORF">A3J04_02825</name>
</gene>
<dbReference type="Pfam" id="PF01250">
    <property type="entry name" value="Ribosomal_S6"/>
    <property type="match status" value="1"/>
</dbReference>
<keyword evidence="3" id="KW-0694">RNA-binding</keyword>
<evidence type="ECO:0000313" key="4">
    <source>
        <dbReference type="EMBL" id="OGZ56659.1"/>
    </source>
</evidence>
<sequence>MISESHYYEISYLLPPSLSQEEAGAVDNSLRQLITDEKSVLESWDYPKRRMLSYEISNVKEAFMGALRLHATTEQILKIGERLKERKDIMRFSLLRWRKNPLRVPKAHKIIRKEEQVPIDEKTLDEKLEEILVQKNESQ</sequence>
<dbReference type="GO" id="GO:0006412">
    <property type="term" value="P:translation"/>
    <property type="evidence" value="ECO:0007669"/>
    <property type="project" value="UniProtKB-UniRule"/>
</dbReference>
<proteinExistence type="inferred from homology"/>
<dbReference type="Gene3D" id="3.30.70.60">
    <property type="match status" value="1"/>
</dbReference>
<dbReference type="Proteomes" id="UP000177954">
    <property type="component" value="Unassembled WGS sequence"/>
</dbReference>
<dbReference type="STRING" id="1802129.A3J04_02825"/>
<evidence type="ECO:0000256" key="2">
    <source>
        <dbReference type="ARBA" id="ARBA00035294"/>
    </source>
</evidence>
<dbReference type="GO" id="GO:0003735">
    <property type="term" value="F:structural constituent of ribosome"/>
    <property type="evidence" value="ECO:0007669"/>
    <property type="project" value="InterPro"/>
</dbReference>
<dbReference type="GO" id="GO:0005840">
    <property type="term" value="C:ribosome"/>
    <property type="evidence" value="ECO:0007669"/>
    <property type="project" value="UniProtKB-KW"/>
</dbReference>
<protein>
    <recommendedName>
        <fullName evidence="2 3">Small ribosomal subunit protein bS6</fullName>
    </recommendedName>
</protein>
<evidence type="ECO:0000256" key="3">
    <source>
        <dbReference type="HAMAP-Rule" id="MF_00360"/>
    </source>
</evidence>
<comment type="function">
    <text evidence="3">Binds together with bS18 to 16S ribosomal RNA.</text>
</comment>
<name>A0A1G2H2T8_9BACT</name>